<dbReference type="InterPro" id="IPR015422">
    <property type="entry name" value="PyrdxlP-dep_Trfase_small"/>
</dbReference>
<comment type="pathway">
    <text evidence="2 9">Amino-acid biosynthesis; L-histidine biosynthesis; L-histidine from 5-phospho-alpha-D-ribose 1-diphosphate: step 7/9.</text>
</comment>
<keyword evidence="5 9" id="KW-0808">Transferase</keyword>
<dbReference type="PANTHER" id="PTHR43643:SF3">
    <property type="entry name" value="HISTIDINOL-PHOSPHATE AMINOTRANSFERASE"/>
    <property type="match status" value="1"/>
</dbReference>
<organism evidence="11 12">
    <name type="scientific">Lentibacillus persicus</name>
    <dbReference type="NCBI Taxonomy" id="640948"/>
    <lineage>
        <taxon>Bacteria</taxon>
        <taxon>Bacillati</taxon>
        <taxon>Bacillota</taxon>
        <taxon>Bacilli</taxon>
        <taxon>Bacillales</taxon>
        <taxon>Bacillaceae</taxon>
        <taxon>Lentibacillus</taxon>
    </lineage>
</organism>
<evidence type="ECO:0000313" key="12">
    <source>
        <dbReference type="Proteomes" id="UP000199474"/>
    </source>
</evidence>
<comment type="similarity">
    <text evidence="9">Belongs to the class-II pyridoxal-phosphate-dependent aminotransferase family. Histidinol-phosphate aminotransferase subfamily.</text>
</comment>
<dbReference type="InterPro" id="IPR005861">
    <property type="entry name" value="HisP_aminotrans"/>
</dbReference>
<dbReference type="NCBIfam" id="TIGR01141">
    <property type="entry name" value="hisC"/>
    <property type="match status" value="1"/>
</dbReference>
<dbReference type="EMBL" id="FOMR01000017">
    <property type="protein sequence ID" value="SFE45822.1"/>
    <property type="molecule type" value="Genomic_DNA"/>
</dbReference>
<dbReference type="STRING" id="640948.SAMN05216238_11715"/>
<keyword evidence="12" id="KW-1185">Reference proteome</keyword>
<evidence type="ECO:0000313" key="11">
    <source>
        <dbReference type="EMBL" id="SFE45822.1"/>
    </source>
</evidence>
<name>A0A1I2APJ2_9BACI</name>
<keyword evidence="6 9" id="KW-0663">Pyridoxal phosphate</keyword>
<dbReference type="InterPro" id="IPR004839">
    <property type="entry name" value="Aminotransferase_I/II_large"/>
</dbReference>
<dbReference type="PANTHER" id="PTHR43643">
    <property type="entry name" value="HISTIDINOL-PHOSPHATE AMINOTRANSFERASE 2"/>
    <property type="match status" value="1"/>
</dbReference>
<dbReference type="GO" id="GO:0004400">
    <property type="term" value="F:histidinol-phosphate transaminase activity"/>
    <property type="evidence" value="ECO:0007669"/>
    <property type="project" value="UniProtKB-UniRule"/>
</dbReference>
<evidence type="ECO:0000256" key="8">
    <source>
        <dbReference type="ARBA" id="ARBA00047481"/>
    </source>
</evidence>
<keyword evidence="4 9" id="KW-0032">Aminotransferase</keyword>
<reference evidence="12" key="1">
    <citation type="submission" date="2016-10" db="EMBL/GenBank/DDBJ databases">
        <authorList>
            <person name="Varghese N."/>
            <person name="Submissions S."/>
        </authorList>
    </citation>
    <scope>NUCLEOTIDE SEQUENCE [LARGE SCALE GENOMIC DNA]</scope>
    <source>
        <strain evidence="12">DSM 22530</strain>
    </source>
</reference>
<protein>
    <recommendedName>
        <fullName evidence="9">Histidinol-phosphate aminotransferase</fullName>
        <ecNumber evidence="9">2.6.1.9</ecNumber>
    </recommendedName>
    <alternativeName>
        <fullName evidence="9">Imidazole acetol-phosphate transaminase</fullName>
    </alternativeName>
</protein>
<evidence type="ECO:0000256" key="6">
    <source>
        <dbReference type="ARBA" id="ARBA00022898"/>
    </source>
</evidence>
<dbReference type="Gene3D" id="3.40.640.10">
    <property type="entry name" value="Type I PLP-dependent aspartate aminotransferase-like (Major domain)"/>
    <property type="match status" value="1"/>
</dbReference>
<dbReference type="InterPro" id="IPR050106">
    <property type="entry name" value="HistidinolP_aminotransfase"/>
</dbReference>
<dbReference type="InterPro" id="IPR015421">
    <property type="entry name" value="PyrdxlP-dep_Trfase_major"/>
</dbReference>
<comment type="catalytic activity">
    <reaction evidence="8 9">
        <text>L-histidinol phosphate + 2-oxoglutarate = 3-(imidazol-4-yl)-2-oxopropyl phosphate + L-glutamate</text>
        <dbReference type="Rhea" id="RHEA:23744"/>
        <dbReference type="ChEBI" id="CHEBI:16810"/>
        <dbReference type="ChEBI" id="CHEBI:29985"/>
        <dbReference type="ChEBI" id="CHEBI:57766"/>
        <dbReference type="ChEBI" id="CHEBI:57980"/>
        <dbReference type="EC" id="2.6.1.9"/>
    </reaction>
</comment>
<dbReference type="RefSeq" id="WP_090087539.1">
    <property type="nucleotide sequence ID" value="NZ_FOMR01000017.1"/>
</dbReference>
<feature type="domain" description="Aminotransferase class I/classII large" evidence="10">
    <location>
        <begin position="30"/>
        <end position="351"/>
    </location>
</feature>
<dbReference type="Gene3D" id="3.90.1150.10">
    <property type="entry name" value="Aspartate Aminotransferase, domain 1"/>
    <property type="match status" value="1"/>
</dbReference>
<dbReference type="Proteomes" id="UP000199474">
    <property type="component" value="Unassembled WGS sequence"/>
</dbReference>
<evidence type="ECO:0000256" key="9">
    <source>
        <dbReference type="HAMAP-Rule" id="MF_01023"/>
    </source>
</evidence>
<evidence type="ECO:0000256" key="5">
    <source>
        <dbReference type="ARBA" id="ARBA00022679"/>
    </source>
</evidence>
<dbReference type="HAMAP" id="MF_01023">
    <property type="entry name" value="HisC_aminotrans_2"/>
    <property type="match status" value="1"/>
</dbReference>
<dbReference type="CDD" id="cd00609">
    <property type="entry name" value="AAT_like"/>
    <property type="match status" value="1"/>
</dbReference>
<accession>A0A1I2APJ2</accession>
<dbReference type="InterPro" id="IPR015424">
    <property type="entry name" value="PyrdxlP-dep_Trfase"/>
</dbReference>
<dbReference type="UniPathway" id="UPA00031">
    <property type="reaction ID" value="UER00012"/>
</dbReference>
<dbReference type="AlphaFoldDB" id="A0A1I2APJ2"/>
<evidence type="ECO:0000256" key="1">
    <source>
        <dbReference type="ARBA" id="ARBA00001933"/>
    </source>
</evidence>
<dbReference type="PROSITE" id="PS00599">
    <property type="entry name" value="AA_TRANSFER_CLASS_2"/>
    <property type="match status" value="1"/>
</dbReference>
<evidence type="ECO:0000256" key="2">
    <source>
        <dbReference type="ARBA" id="ARBA00005011"/>
    </source>
</evidence>
<dbReference type="InterPro" id="IPR001917">
    <property type="entry name" value="Aminotrans_II_pyridoxalP_BS"/>
</dbReference>
<dbReference type="OrthoDB" id="9813612at2"/>
<proteinExistence type="inferred from homology"/>
<keyword evidence="9" id="KW-0028">Amino-acid biosynthesis</keyword>
<dbReference type="SUPFAM" id="SSF53383">
    <property type="entry name" value="PLP-dependent transferases"/>
    <property type="match status" value="1"/>
</dbReference>
<dbReference type="GO" id="GO:0000105">
    <property type="term" value="P:L-histidine biosynthetic process"/>
    <property type="evidence" value="ECO:0007669"/>
    <property type="project" value="UniProtKB-UniRule"/>
</dbReference>
<comment type="cofactor">
    <cofactor evidence="1 9">
        <name>pyridoxal 5'-phosphate</name>
        <dbReference type="ChEBI" id="CHEBI:597326"/>
    </cofactor>
</comment>
<dbReference type="Pfam" id="PF00155">
    <property type="entry name" value="Aminotran_1_2"/>
    <property type="match status" value="1"/>
</dbReference>
<evidence type="ECO:0000256" key="7">
    <source>
        <dbReference type="ARBA" id="ARBA00023102"/>
    </source>
</evidence>
<dbReference type="GO" id="GO:0030170">
    <property type="term" value="F:pyridoxal phosphate binding"/>
    <property type="evidence" value="ECO:0007669"/>
    <property type="project" value="InterPro"/>
</dbReference>
<feature type="modified residue" description="N6-(pyridoxal phosphate)lysine" evidence="9">
    <location>
        <position position="222"/>
    </location>
</feature>
<keyword evidence="7 9" id="KW-0368">Histidine biosynthesis</keyword>
<evidence type="ECO:0000259" key="10">
    <source>
        <dbReference type="Pfam" id="PF00155"/>
    </source>
</evidence>
<comment type="subunit">
    <text evidence="3 9">Homodimer.</text>
</comment>
<sequence length="368" mass="41268">MKSKSILKDMTPYKPGKQIEEVKEEYGLTRIVKLASNENPFGFSDKVAEFFSNHQSMLNIYPDGYTAKLRKALAEKLNISENQLIFGNGTDEIVQLIGRAYLYPGVNTVMASPTFPQYKHNALIEGADVKEIPTINGYHNLTEMFEAIDDNTNVVWLCSPNNPTGAVIPPDDFFTFMEKCPSDVLVVLDEAYFEYVEEEQRLNVSANIEKYHNLVVLRTFSKAYGLAGLRIGYGIAHQAIIPRLDVVRGPFNTSTIAQEAALLAMEDDEFLQSSIMRNRAIKKSFEKSLDSLGWGYFDSQTNFLLISTPISGDEIFQFLLKNGFIVRSGEGLGAPNTIRVTIGQETDMQELQELLFTLDKRISEGLAP</sequence>
<gene>
    <name evidence="9" type="primary">hisC</name>
    <name evidence="11" type="ORF">SAMN05216238_11715</name>
</gene>
<evidence type="ECO:0000256" key="3">
    <source>
        <dbReference type="ARBA" id="ARBA00011738"/>
    </source>
</evidence>
<evidence type="ECO:0000256" key="4">
    <source>
        <dbReference type="ARBA" id="ARBA00022576"/>
    </source>
</evidence>
<dbReference type="EC" id="2.6.1.9" evidence="9"/>